<reference evidence="2" key="1">
    <citation type="journal article" date="2023" name="Mol. Phylogenet. Evol.">
        <title>Genome-scale phylogeny and comparative genomics of the fungal order Sordariales.</title>
        <authorList>
            <person name="Hensen N."/>
            <person name="Bonometti L."/>
            <person name="Westerberg I."/>
            <person name="Brannstrom I.O."/>
            <person name="Guillou S."/>
            <person name="Cros-Aarteil S."/>
            <person name="Calhoun S."/>
            <person name="Haridas S."/>
            <person name="Kuo A."/>
            <person name="Mondo S."/>
            <person name="Pangilinan J."/>
            <person name="Riley R."/>
            <person name="LaButti K."/>
            <person name="Andreopoulos B."/>
            <person name="Lipzen A."/>
            <person name="Chen C."/>
            <person name="Yan M."/>
            <person name="Daum C."/>
            <person name="Ng V."/>
            <person name="Clum A."/>
            <person name="Steindorff A."/>
            <person name="Ohm R.A."/>
            <person name="Martin F."/>
            <person name="Silar P."/>
            <person name="Natvig D.O."/>
            <person name="Lalanne C."/>
            <person name="Gautier V."/>
            <person name="Ament-Velasquez S.L."/>
            <person name="Kruys A."/>
            <person name="Hutchinson M.I."/>
            <person name="Powell A.J."/>
            <person name="Barry K."/>
            <person name="Miller A.N."/>
            <person name="Grigoriev I.V."/>
            <person name="Debuchy R."/>
            <person name="Gladieux P."/>
            <person name="Hiltunen Thoren M."/>
            <person name="Johannesson H."/>
        </authorList>
    </citation>
    <scope>NUCLEOTIDE SEQUENCE</scope>
    <source>
        <strain evidence="2">PSN293</strain>
    </source>
</reference>
<organism evidence="2 3">
    <name type="scientific">Rhypophila decipiens</name>
    <dbReference type="NCBI Taxonomy" id="261697"/>
    <lineage>
        <taxon>Eukaryota</taxon>
        <taxon>Fungi</taxon>
        <taxon>Dikarya</taxon>
        <taxon>Ascomycota</taxon>
        <taxon>Pezizomycotina</taxon>
        <taxon>Sordariomycetes</taxon>
        <taxon>Sordariomycetidae</taxon>
        <taxon>Sordariales</taxon>
        <taxon>Naviculisporaceae</taxon>
        <taxon>Rhypophila</taxon>
    </lineage>
</organism>
<dbReference type="Proteomes" id="UP001301769">
    <property type="component" value="Unassembled WGS sequence"/>
</dbReference>
<reference evidence="2" key="2">
    <citation type="submission" date="2023-05" db="EMBL/GenBank/DDBJ databases">
        <authorList>
            <consortium name="Lawrence Berkeley National Laboratory"/>
            <person name="Steindorff A."/>
            <person name="Hensen N."/>
            <person name="Bonometti L."/>
            <person name="Westerberg I."/>
            <person name="Brannstrom I.O."/>
            <person name="Guillou S."/>
            <person name="Cros-Aarteil S."/>
            <person name="Calhoun S."/>
            <person name="Haridas S."/>
            <person name="Kuo A."/>
            <person name="Mondo S."/>
            <person name="Pangilinan J."/>
            <person name="Riley R."/>
            <person name="Labutti K."/>
            <person name="Andreopoulos B."/>
            <person name="Lipzen A."/>
            <person name="Chen C."/>
            <person name="Yanf M."/>
            <person name="Daum C."/>
            <person name="Ng V."/>
            <person name="Clum A."/>
            <person name="Ohm R."/>
            <person name="Martin F."/>
            <person name="Silar P."/>
            <person name="Natvig D."/>
            <person name="Lalanne C."/>
            <person name="Gautier V."/>
            <person name="Ament-Velasquez S.L."/>
            <person name="Kruys A."/>
            <person name="Hutchinson M.I."/>
            <person name="Powell A.J."/>
            <person name="Barry K."/>
            <person name="Miller A.N."/>
            <person name="Grigoriev I.V."/>
            <person name="Debuchy R."/>
            <person name="Gladieux P."/>
            <person name="Thoren M.H."/>
            <person name="Johannesson H."/>
        </authorList>
    </citation>
    <scope>NUCLEOTIDE SEQUENCE</scope>
    <source>
        <strain evidence="2">PSN293</strain>
    </source>
</reference>
<protein>
    <submittedName>
        <fullName evidence="2">Uncharacterized protein</fullName>
    </submittedName>
</protein>
<dbReference type="AlphaFoldDB" id="A0AAN6YJJ1"/>
<keyword evidence="1" id="KW-1133">Transmembrane helix</keyword>
<evidence type="ECO:0000256" key="1">
    <source>
        <dbReference type="SAM" id="Phobius"/>
    </source>
</evidence>
<dbReference type="EMBL" id="MU858057">
    <property type="protein sequence ID" value="KAK4217832.1"/>
    <property type="molecule type" value="Genomic_DNA"/>
</dbReference>
<accession>A0AAN6YJJ1</accession>
<name>A0AAN6YJJ1_9PEZI</name>
<evidence type="ECO:0000313" key="2">
    <source>
        <dbReference type="EMBL" id="KAK4217832.1"/>
    </source>
</evidence>
<keyword evidence="3" id="KW-1185">Reference proteome</keyword>
<gene>
    <name evidence="2" type="ORF">QBC37DRAFT_33566</name>
</gene>
<keyword evidence="1" id="KW-0472">Membrane</keyword>
<proteinExistence type="predicted"/>
<evidence type="ECO:0000313" key="3">
    <source>
        <dbReference type="Proteomes" id="UP001301769"/>
    </source>
</evidence>
<keyword evidence="1" id="KW-0812">Transmembrane</keyword>
<comment type="caution">
    <text evidence="2">The sequence shown here is derived from an EMBL/GenBank/DDBJ whole genome shotgun (WGS) entry which is preliminary data.</text>
</comment>
<feature type="transmembrane region" description="Helical" evidence="1">
    <location>
        <begin position="65"/>
        <end position="83"/>
    </location>
</feature>
<sequence length="143" mass="16362">MSCGIGVKSVFGYIVIISHWIGVPDTGLSCLFNASIHNGRRDDGRTNRTLCPDDSFIHFVGWDKWRMDNLVFFICCLCFLILYRGQNRTAIRYDTGIGTWGNTVDFLGFSDLLILRELMGGKHCWDFKKEEDDCSQQLCLMAF</sequence>